<comment type="caution">
    <text evidence="2">The sequence shown here is derived from an EMBL/GenBank/DDBJ whole genome shotgun (WGS) entry which is preliminary data.</text>
</comment>
<dbReference type="OrthoDB" id="3256387at2759"/>
<name>A0A9P5QBN0_9AGAR</name>
<feature type="compositionally biased region" description="Polar residues" evidence="1">
    <location>
        <begin position="274"/>
        <end position="290"/>
    </location>
</feature>
<feature type="compositionally biased region" description="Low complexity" evidence="1">
    <location>
        <begin position="293"/>
        <end position="327"/>
    </location>
</feature>
<accession>A0A9P5QBN0</accession>
<feature type="compositionally biased region" description="Low complexity" evidence="1">
    <location>
        <begin position="531"/>
        <end position="543"/>
    </location>
</feature>
<evidence type="ECO:0000256" key="1">
    <source>
        <dbReference type="SAM" id="MobiDB-lite"/>
    </source>
</evidence>
<feature type="compositionally biased region" description="Pro residues" evidence="1">
    <location>
        <begin position="329"/>
        <end position="344"/>
    </location>
</feature>
<evidence type="ECO:0000313" key="2">
    <source>
        <dbReference type="EMBL" id="KAF9077545.1"/>
    </source>
</evidence>
<feature type="compositionally biased region" description="Polar residues" evidence="1">
    <location>
        <begin position="520"/>
        <end position="530"/>
    </location>
</feature>
<gene>
    <name evidence="2" type="ORF">BDP27DRAFT_1413257</name>
</gene>
<feature type="compositionally biased region" description="Polar residues" evidence="1">
    <location>
        <begin position="47"/>
        <end position="57"/>
    </location>
</feature>
<dbReference type="EMBL" id="JADNRY010000003">
    <property type="protein sequence ID" value="KAF9077545.1"/>
    <property type="molecule type" value="Genomic_DNA"/>
</dbReference>
<protein>
    <submittedName>
        <fullName evidence="2">Uncharacterized protein</fullName>
    </submittedName>
</protein>
<reference evidence="2" key="1">
    <citation type="submission" date="2020-11" db="EMBL/GenBank/DDBJ databases">
        <authorList>
            <consortium name="DOE Joint Genome Institute"/>
            <person name="Ahrendt S."/>
            <person name="Riley R."/>
            <person name="Andreopoulos W."/>
            <person name="Labutti K."/>
            <person name="Pangilinan J."/>
            <person name="Ruiz-Duenas F.J."/>
            <person name="Barrasa J.M."/>
            <person name="Sanchez-Garcia M."/>
            <person name="Camarero S."/>
            <person name="Miyauchi S."/>
            <person name="Serrano A."/>
            <person name="Linde D."/>
            <person name="Babiker R."/>
            <person name="Drula E."/>
            <person name="Ayuso-Fernandez I."/>
            <person name="Pacheco R."/>
            <person name="Padilla G."/>
            <person name="Ferreira P."/>
            <person name="Barriuso J."/>
            <person name="Kellner H."/>
            <person name="Castanera R."/>
            <person name="Alfaro M."/>
            <person name="Ramirez L."/>
            <person name="Pisabarro A.G."/>
            <person name="Kuo A."/>
            <person name="Tritt A."/>
            <person name="Lipzen A."/>
            <person name="He G."/>
            <person name="Yan M."/>
            <person name="Ng V."/>
            <person name="Cullen D."/>
            <person name="Martin F."/>
            <person name="Rosso M.-N."/>
            <person name="Henrissat B."/>
            <person name="Hibbett D."/>
            <person name="Martinez A.T."/>
            <person name="Grigoriev I.V."/>
        </authorList>
    </citation>
    <scope>NUCLEOTIDE SEQUENCE</scope>
    <source>
        <strain evidence="2">AH 40177</strain>
    </source>
</reference>
<sequence>MTTHPRDTAASSDNVPTSTVAQENGKPIRSLSGESFSLHPPPRKRWTSGSDAYTPFINTPQSQYLQLQESPYIRDHRALGDIDVLGSSPSIGRITNGNGSLTPEPMPESSPATKRASGQSAFSFSFGTPPGSGNLEYRPRSVSSRSARSARSGRSVHSVDTAEEPEEGDKDIPGVDGVLSFGRVRRPSDGSGFGTFPDHDKRSSIGSGKRNRWSRQLPKRLTPPSGPPPAVPSTPPPASVSPIQSTDSSNAVKPLPKTPQSHPYSGAAAERRVSTLTVRSTASSRSSIGPQFSKRASVSSAVSALSTSSVQSPGIGGHSRTSSHRSSLAPPPRPAPTFALPPAPGETLSPSSSGLPSPPTSAPVPTTQNKSSFRDSIASRAFRLSLMAPKPPPSTVLPPRPDEFEDPKSPTGFKNAHRRSHSSNNSPHSGGPGSLYSIPGSPVPPSNMPPSLYGVDGTYPRGPLPPTPSSGNQSSRGASIKQRLRILSAPAPASPVIPSRSAARPTTITSPLKLSPPGTPNSSFESSSFHATATPTTPSLPAPKIHHVEDEPLEPELTSLSPAPRRGSKRISLPEVEPPPSIHEESVYNYHPSLDDTNSNEANKPFSLSRPGSVISFGVVNV</sequence>
<dbReference type="AlphaFoldDB" id="A0A9P5QBN0"/>
<feature type="compositionally biased region" description="Polar residues" evidence="1">
    <location>
        <begin position="87"/>
        <end position="101"/>
    </location>
</feature>
<feature type="compositionally biased region" description="Low complexity" evidence="1">
    <location>
        <begin position="140"/>
        <end position="159"/>
    </location>
</feature>
<feature type="compositionally biased region" description="Pro residues" evidence="1">
    <location>
        <begin position="389"/>
        <end position="399"/>
    </location>
</feature>
<dbReference type="Proteomes" id="UP000772434">
    <property type="component" value="Unassembled WGS sequence"/>
</dbReference>
<feature type="compositionally biased region" description="Low complexity" evidence="1">
    <location>
        <begin position="116"/>
        <end position="127"/>
    </location>
</feature>
<feature type="compositionally biased region" description="Low complexity" evidence="1">
    <location>
        <begin position="488"/>
        <end position="505"/>
    </location>
</feature>
<feature type="compositionally biased region" description="Polar residues" evidence="1">
    <location>
        <begin position="8"/>
        <end position="22"/>
    </location>
</feature>
<organism evidence="2 3">
    <name type="scientific">Rhodocollybia butyracea</name>
    <dbReference type="NCBI Taxonomy" id="206335"/>
    <lineage>
        <taxon>Eukaryota</taxon>
        <taxon>Fungi</taxon>
        <taxon>Dikarya</taxon>
        <taxon>Basidiomycota</taxon>
        <taxon>Agaricomycotina</taxon>
        <taxon>Agaricomycetes</taxon>
        <taxon>Agaricomycetidae</taxon>
        <taxon>Agaricales</taxon>
        <taxon>Marasmiineae</taxon>
        <taxon>Omphalotaceae</taxon>
        <taxon>Rhodocollybia</taxon>
    </lineage>
</organism>
<evidence type="ECO:0000313" key="3">
    <source>
        <dbReference type="Proteomes" id="UP000772434"/>
    </source>
</evidence>
<keyword evidence="3" id="KW-1185">Reference proteome</keyword>
<proteinExistence type="predicted"/>
<feature type="compositionally biased region" description="Pro residues" evidence="1">
    <location>
        <begin position="224"/>
        <end position="239"/>
    </location>
</feature>
<feature type="region of interest" description="Disordered" evidence="1">
    <location>
        <begin position="82"/>
        <end position="610"/>
    </location>
</feature>
<feature type="region of interest" description="Disordered" evidence="1">
    <location>
        <begin position="1"/>
        <end position="57"/>
    </location>
</feature>
<feature type="compositionally biased region" description="Low complexity" evidence="1">
    <location>
        <begin position="345"/>
        <end position="355"/>
    </location>
</feature>